<name>G3HEY0_CRIGR</name>
<dbReference type="AlphaFoldDB" id="G3HEY0"/>
<dbReference type="Proteomes" id="UP000001075">
    <property type="component" value="Unassembled WGS sequence"/>
</dbReference>
<accession>G3HEY0</accession>
<evidence type="ECO:0000256" key="1">
    <source>
        <dbReference type="SAM" id="MobiDB-lite"/>
    </source>
</evidence>
<dbReference type="EMBL" id="JH000322">
    <property type="protein sequence ID" value="EGV98752.1"/>
    <property type="molecule type" value="Genomic_DNA"/>
</dbReference>
<proteinExistence type="predicted"/>
<sequence>MQIQDLGSPSHKISQRATSQFKPLPTIRDLDGVGFPNINRIPRLRARPASFYNSGHSRVLPVLQGLEI</sequence>
<evidence type="ECO:0000313" key="3">
    <source>
        <dbReference type="Proteomes" id="UP000001075"/>
    </source>
</evidence>
<gene>
    <name evidence="2" type="ORF">I79_009127</name>
</gene>
<evidence type="ECO:0000313" key="2">
    <source>
        <dbReference type="EMBL" id="EGV98752.1"/>
    </source>
</evidence>
<organism evidence="2 3">
    <name type="scientific">Cricetulus griseus</name>
    <name type="common">Chinese hamster</name>
    <name type="synonym">Cricetulus barabensis griseus</name>
    <dbReference type="NCBI Taxonomy" id="10029"/>
    <lineage>
        <taxon>Eukaryota</taxon>
        <taxon>Metazoa</taxon>
        <taxon>Chordata</taxon>
        <taxon>Craniata</taxon>
        <taxon>Vertebrata</taxon>
        <taxon>Euteleostomi</taxon>
        <taxon>Mammalia</taxon>
        <taxon>Eutheria</taxon>
        <taxon>Euarchontoglires</taxon>
        <taxon>Glires</taxon>
        <taxon>Rodentia</taxon>
        <taxon>Myomorpha</taxon>
        <taxon>Muroidea</taxon>
        <taxon>Cricetidae</taxon>
        <taxon>Cricetinae</taxon>
        <taxon>Cricetulus</taxon>
    </lineage>
</organism>
<dbReference type="InParanoid" id="G3HEY0"/>
<feature type="region of interest" description="Disordered" evidence="1">
    <location>
        <begin position="1"/>
        <end position="20"/>
    </location>
</feature>
<protein>
    <submittedName>
        <fullName evidence="2">Uncharacterized protein</fullName>
    </submittedName>
</protein>
<reference evidence="3" key="1">
    <citation type="journal article" date="2011" name="Nat. Biotechnol.">
        <title>The genomic sequence of the Chinese hamster ovary (CHO)-K1 cell line.</title>
        <authorList>
            <person name="Xu X."/>
            <person name="Nagarajan H."/>
            <person name="Lewis N.E."/>
            <person name="Pan S."/>
            <person name="Cai Z."/>
            <person name="Liu X."/>
            <person name="Chen W."/>
            <person name="Xie M."/>
            <person name="Wang W."/>
            <person name="Hammond S."/>
            <person name="Andersen M.R."/>
            <person name="Neff N."/>
            <person name="Passarelli B."/>
            <person name="Koh W."/>
            <person name="Fan H.C."/>
            <person name="Wang J."/>
            <person name="Gui Y."/>
            <person name="Lee K.H."/>
            <person name="Betenbaugh M.J."/>
            <person name="Quake S.R."/>
            <person name="Famili I."/>
            <person name="Palsson B.O."/>
            <person name="Wang J."/>
        </authorList>
    </citation>
    <scope>NUCLEOTIDE SEQUENCE [LARGE SCALE GENOMIC DNA]</scope>
    <source>
        <strain evidence="3">CHO K1 cell line</strain>
    </source>
</reference>